<reference evidence="2 3" key="1">
    <citation type="submission" date="2024-04" db="EMBL/GenBank/DDBJ databases">
        <title>Tritrichomonas musculus Genome.</title>
        <authorList>
            <person name="Alves-Ferreira E."/>
            <person name="Grigg M."/>
            <person name="Lorenzi H."/>
            <person name="Galac M."/>
        </authorList>
    </citation>
    <scope>NUCLEOTIDE SEQUENCE [LARGE SCALE GENOMIC DNA]</scope>
    <source>
        <strain evidence="2 3">EAF2021</strain>
    </source>
</reference>
<sequence length="1491" mass="174915">MANCISGLISNMLRDYIEPLEGNQVSVSIWNGDAELRDMILKPTALFKAGAPLGVVKGTIGNIKIHYPWGIRDVRPTSIKITDISIESEYIEEVKLKRIQTREKESQKEHEKEDNEPHNTSFLGRFFSSISDNVNKKIVSNLIVEINQFDFIVHMKTDNVKQDVSITMHFNNLRLNMQNENSYFAVDNLLFSINSKKSGKLDPKAKMKFEMKSFTADTNKTTSSIILNQPLFLLDINAFEVPDVFVTVQNSPWYQSKNHSNPKPSETDTKKESQNTFVTKYSISEMKVNVYDKNIDFNVYLNGNINMCGLKKNLQIDTFNLYITEDDHQYPYIFHDMIIQIEQNDTDFYFDLNYFNPSLSYSDMIDLSNFYHKREKLLSFYNEKIKDTEDEDKTDEETENDNKKKHHKKHHKKLHHKKHHNKKNKNKDNDEDETEENYYNDGNETNSDKTPIQKHTWHFKPFEFQFLIYENNRTTNIPYPFFRMVSHVPEITIIFDKESIIPIPKFECDIFNKKTQKWDILMEPVSMMVHMTNKNQYDTKFENPINLVCSLQSLIQINQFSHKRLKYNSKEKYPHYFIENNTNDACKIKCNSKHSLIIEAYQTKEFVYKQPFEFKNIKINPLTFFSPSFVTNTLSVSIFTENDKKIISINTAIQIKNKSSLKLYFHTSTNKVTEIRANGITALDTFSPKFLINGTDEVINDSQMINFDKIKEQKKMLINLSINDQTYNLLFSYKFSKKKGIFMLLIRPHYKIVNELHIPIKFIIPKINSNLELKEASTGYIDDIGEEEKIQCIIEMNNMKSEELSFNVKEQKTIPVKFENNQLLSIFYYDYIILIKPPMTIKNQTQFPIKIYDSNGQLAIEAKEKDDLSFGTSEYFDSDKIKISFQISNYSKSELFELQDGRNEFLLKSETKQNLFYPIGFANYLGANGVFHLFIDSQIKIKNKTTKQIIFYPIDQTNKQCDDSIAVKPNEICPITKVSKTFNFSINFDKSTSNHIVSFKFNSEKQIIKENNFKVEIQTRLKFSNISYYVIFHELDDKDEIQKDSDDKQAETFSLAVNVPVFAISVLDEKMREMFNFAFKGITYKYEPGNEKEPFNGTVNDFQIDDMFPGTKIKNVLYTKIHPFITGRVHKDDDINICDVQINPVVFNFDFNFVSNVLTDMMKMYKYEPEKKKEEEEEEEEEKSENNVYDPSYYSLHESNEKIDYYIAPENGYFITVQQLNIKPFSFGISFCQNLRPTFQDFEFGSIPYLNDSTYNFVFKFNQFTMNNLNATFDELMNIFYESYYSGFILSFFNSSPLNPSNILKNFNILKSKGGIATIDFNTIEYRDIFTSFHKRLTFKIDEKEISKETTKKGDWLRYPRSLNYENQILPYDEDASICQIKLQKEINNFDEYLILFVKINDKKFFGISQFYFIDFSKKIVDNQSHFKLAKIHKFNEIKSVEVSGQIVTLDFIDSSNEKINCENVEIATKVHKVIFNQVNATGILEISNNN</sequence>
<feature type="compositionally biased region" description="Acidic residues" evidence="1">
    <location>
        <begin position="389"/>
        <end position="399"/>
    </location>
</feature>
<name>A0ABR2KWU8_9EUKA</name>
<protein>
    <recommendedName>
        <fullName evidence="4">Chorein N-terminal domain-containing protein</fullName>
    </recommendedName>
</protein>
<evidence type="ECO:0008006" key="4">
    <source>
        <dbReference type="Google" id="ProtNLM"/>
    </source>
</evidence>
<dbReference type="Proteomes" id="UP001470230">
    <property type="component" value="Unassembled WGS sequence"/>
</dbReference>
<comment type="caution">
    <text evidence="2">The sequence shown here is derived from an EMBL/GenBank/DDBJ whole genome shotgun (WGS) entry which is preliminary data.</text>
</comment>
<proteinExistence type="predicted"/>
<evidence type="ECO:0000313" key="2">
    <source>
        <dbReference type="EMBL" id="KAK8895594.1"/>
    </source>
</evidence>
<feature type="region of interest" description="Disordered" evidence="1">
    <location>
        <begin position="1169"/>
        <end position="1190"/>
    </location>
</feature>
<accession>A0ABR2KWU8</accession>
<feature type="region of interest" description="Disordered" evidence="1">
    <location>
        <begin position="389"/>
        <end position="450"/>
    </location>
</feature>
<evidence type="ECO:0000313" key="3">
    <source>
        <dbReference type="Proteomes" id="UP001470230"/>
    </source>
</evidence>
<feature type="compositionally biased region" description="Basic and acidic residues" evidence="1">
    <location>
        <begin position="101"/>
        <end position="117"/>
    </location>
</feature>
<feature type="compositionally biased region" description="Acidic residues" evidence="1">
    <location>
        <begin position="429"/>
        <end position="438"/>
    </location>
</feature>
<feature type="compositionally biased region" description="Basic residues" evidence="1">
    <location>
        <begin position="403"/>
        <end position="425"/>
    </location>
</feature>
<feature type="region of interest" description="Disordered" evidence="1">
    <location>
        <begin position="101"/>
        <end position="120"/>
    </location>
</feature>
<organism evidence="2 3">
    <name type="scientific">Tritrichomonas musculus</name>
    <dbReference type="NCBI Taxonomy" id="1915356"/>
    <lineage>
        <taxon>Eukaryota</taxon>
        <taxon>Metamonada</taxon>
        <taxon>Parabasalia</taxon>
        <taxon>Tritrichomonadida</taxon>
        <taxon>Tritrichomonadidae</taxon>
        <taxon>Tritrichomonas</taxon>
    </lineage>
</organism>
<keyword evidence="3" id="KW-1185">Reference proteome</keyword>
<feature type="compositionally biased region" description="Polar residues" evidence="1">
    <location>
        <begin position="440"/>
        <end position="450"/>
    </location>
</feature>
<gene>
    <name evidence="2" type="ORF">M9Y10_024064</name>
</gene>
<evidence type="ECO:0000256" key="1">
    <source>
        <dbReference type="SAM" id="MobiDB-lite"/>
    </source>
</evidence>
<dbReference type="EMBL" id="JAPFFF010000003">
    <property type="protein sequence ID" value="KAK8895594.1"/>
    <property type="molecule type" value="Genomic_DNA"/>
</dbReference>